<gene>
    <name evidence="1" type="ORF">AQPE_1559</name>
</gene>
<keyword evidence="2" id="KW-1185">Reference proteome</keyword>
<dbReference type="Proteomes" id="UP001193389">
    <property type="component" value="Chromosome"/>
</dbReference>
<dbReference type="AlphaFoldDB" id="A0A5K7S7I8"/>
<protein>
    <submittedName>
        <fullName evidence="1">Uncharacterized protein</fullName>
    </submittedName>
</protein>
<proteinExistence type="predicted"/>
<evidence type="ECO:0000313" key="2">
    <source>
        <dbReference type="Proteomes" id="UP001193389"/>
    </source>
</evidence>
<sequence>MILIFKLLFFYQTSDSEMIIEGNQVLSIVSLLMLNDYFFYN</sequence>
<reference evidence="1" key="1">
    <citation type="journal article" date="2020" name="Int. J. Syst. Evol. Microbiol.">
        <title>Aquipluma nitroreducens gen. nov. sp. nov., a novel facultatively anaerobic bacterium isolated from a freshwater lake.</title>
        <authorList>
            <person name="Watanabe M."/>
            <person name="Kojima H."/>
            <person name="Fukui M."/>
        </authorList>
    </citation>
    <scope>NUCLEOTIDE SEQUENCE</scope>
    <source>
        <strain evidence="1">MeG22</strain>
    </source>
</reference>
<dbReference type="EMBL" id="AP018694">
    <property type="protein sequence ID" value="BBE17409.1"/>
    <property type="molecule type" value="Genomic_DNA"/>
</dbReference>
<name>A0A5K7S7I8_9BACT</name>
<evidence type="ECO:0000313" key="1">
    <source>
        <dbReference type="EMBL" id="BBE17409.1"/>
    </source>
</evidence>
<accession>A0A5K7S7I8</accession>
<organism evidence="1 2">
    <name type="scientific">Aquipluma nitroreducens</name>
    <dbReference type="NCBI Taxonomy" id="2010828"/>
    <lineage>
        <taxon>Bacteria</taxon>
        <taxon>Pseudomonadati</taxon>
        <taxon>Bacteroidota</taxon>
        <taxon>Bacteroidia</taxon>
        <taxon>Marinilabiliales</taxon>
        <taxon>Prolixibacteraceae</taxon>
        <taxon>Aquipluma</taxon>
    </lineage>
</organism>
<dbReference type="KEGG" id="anf:AQPE_1559"/>